<dbReference type="CDD" id="cd04301">
    <property type="entry name" value="NAT_SF"/>
    <property type="match status" value="1"/>
</dbReference>
<protein>
    <submittedName>
        <fullName evidence="2">GNAT family N-acetyltransferase</fullName>
    </submittedName>
</protein>
<dbReference type="EMBL" id="CP104694">
    <property type="protein sequence ID" value="UXI67729.1"/>
    <property type="molecule type" value="Genomic_DNA"/>
</dbReference>
<dbReference type="Proteomes" id="UP001064632">
    <property type="component" value="Chromosome"/>
</dbReference>
<feature type="domain" description="N-acetyltransferase" evidence="1">
    <location>
        <begin position="17"/>
        <end position="171"/>
    </location>
</feature>
<dbReference type="PROSITE" id="PS51186">
    <property type="entry name" value="GNAT"/>
    <property type="match status" value="1"/>
</dbReference>
<keyword evidence="3" id="KW-1185">Reference proteome</keyword>
<dbReference type="SUPFAM" id="SSF55729">
    <property type="entry name" value="Acyl-CoA N-acyltransferases (Nat)"/>
    <property type="match status" value="1"/>
</dbReference>
<dbReference type="InterPro" id="IPR016181">
    <property type="entry name" value="Acyl_CoA_acyltransferase"/>
</dbReference>
<gene>
    <name evidence="2" type="ORF">N4264_23835</name>
</gene>
<dbReference type="InterPro" id="IPR000182">
    <property type="entry name" value="GNAT_dom"/>
</dbReference>
<evidence type="ECO:0000259" key="1">
    <source>
        <dbReference type="PROSITE" id="PS51186"/>
    </source>
</evidence>
<dbReference type="RefSeq" id="WP_261694699.1">
    <property type="nucleotide sequence ID" value="NZ_CP104694.1"/>
</dbReference>
<name>A0ABY6BCG4_9GAMM</name>
<dbReference type="Gene3D" id="3.40.630.30">
    <property type="match status" value="1"/>
</dbReference>
<accession>A0ABY6BCG4</accession>
<evidence type="ECO:0000313" key="2">
    <source>
        <dbReference type="EMBL" id="UXI67729.1"/>
    </source>
</evidence>
<dbReference type="Pfam" id="PF13302">
    <property type="entry name" value="Acetyltransf_3"/>
    <property type="match status" value="1"/>
</dbReference>
<reference evidence="2" key="1">
    <citation type="submission" date="2022-09" db="EMBL/GenBank/DDBJ databases">
        <title>Tahibacter sp. nov., isolated from a fresh water.</title>
        <authorList>
            <person name="Baek J.H."/>
            <person name="Lee J.K."/>
            <person name="Kim J.M."/>
            <person name="Jeon C.O."/>
        </authorList>
    </citation>
    <scope>NUCLEOTIDE SEQUENCE</scope>
    <source>
        <strain evidence="2">W38</strain>
    </source>
</reference>
<sequence>MKAIPLPQPPQLTTPRITLRSMAATDVDDLFAIYSDAEVMRYASDPPMARRSDVGTLLESVERCRCEGVSLEWAVVANDSGVVIGTCGLHSFDWPRRAAEVGCLLARGHWGRGLMSEALGAVLAFARQWPLDTLIADIDAPNRRSIRLFSRMGFVHHAATHYHLPLRDPQTLVAQSPTQ</sequence>
<dbReference type="InterPro" id="IPR051531">
    <property type="entry name" value="N-acetyltransferase"/>
</dbReference>
<evidence type="ECO:0000313" key="3">
    <source>
        <dbReference type="Proteomes" id="UP001064632"/>
    </source>
</evidence>
<organism evidence="2 3">
    <name type="scientific">Tahibacter amnicola</name>
    <dbReference type="NCBI Taxonomy" id="2976241"/>
    <lineage>
        <taxon>Bacteria</taxon>
        <taxon>Pseudomonadati</taxon>
        <taxon>Pseudomonadota</taxon>
        <taxon>Gammaproteobacteria</taxon>
        <taxon>Lysobacterales</taxon>
        <taxon>Rhodanobacteraceae</taxon>
        <taxon>Tahibacter</taxon>
    </lineage>
</organism>
<proteinExistence type="predicted"/>
<dbReference type="PANTHER" id="PTHR43792">
    <property type="entry name" value="GNAT FAMILY, PUTATIVE (AFU_ORTHOLOGUE AFUA_3G00765)-RELATED-RELATED"/>
    <property type="match status" value="1"/>
</dbReference>